<accession>A0A834MP18</accession>
<proteinExistence type="predicted"/>
<evidence type="ECO:0000313" key="1">
    <source>
        <dbReference type="EMBL" id="KAF7286574.1"/>
    </source>
</evidence>
<dbReference type="EMBL" id="JAACXV010000023">
    <property type="protein sequence ID" value="KAF7286574.1"/>
    <property type="molecule type" value="Genomic_DNA"/>
</dbReference>
<comment type="caution">
    <text evidence="1">The sequence shown here is derived from an EMBL/GenBank/DDBJ whole genome shotgun (WGS) entry which is preliminary data.</text>
</comment>
<sequence length="96" mass="10342">MAPPSAGRHTAIALRVHPATHTGGARGRRGRRRWRDLERWSEGRRGRDAFQAVDVCECVCARGGAIAALMYFAIYSFGARPREGGGGLKVAVPHGS</sequence>
<keyword evidence="2" id="KW-1185">Reference proteome</keyword>
<gene>
    <name evidence="1" type="ORF">GWI33_004614</name>
</gene>
<dbReference type="AlphaFoldDB" id="A0A834MP18"/>
<organism evidence="1 2">
    <name type="scientific">Rhynchophorus ferrugineus</name>
    <name type="common">Red palm weevil</name>
    <name type="synonym">Curculio ferrugineus</name>
    <dbReference type="NCBI Taxonomy" id="354439"/>
    <lineage>
        <taxon>Eukaryota</taxon>
        <taxon>Metazoa</taxon>
        <taxon>Ecdysozoa</taxon>
        <taxon>Arthropoda</taxon>
        <taxon>Hexapoda</taxon>
        <taxon>Insecta</taxon>
        <taxon>Pterygota</taxon>
        <taxon>Neoptera</taxon>
        <taxon>Endopterygota</taxon>
        <taxon>Coleoptera</taxon>
        <taxon>Polyphaga</taxon>
        <taxon>Cucujiformia</taxon>
        <taxon>Curculionidae</taxon>
        <taxon>Dryophthorinae</taxon>
        <taxon>Rhynchophorus</taxon>
    </lineage>
</organism>
<dbReference type="Proteomes" id="UP000625711">
    <property type="component" value="Unassembled WGS sequence"/>
</dbReference>
<evidence type="ECO:0000313" key="2">
    <source>
        <dbReference type="Proteomes" id="UP000625711"/>
    </source>
</evidence>
<protein>
    <submittedName>
        <fullName evidence="1">Uncharacterized protein</fullName>
    </submittedName>
</protein>
<name>A0A834MP18_RHYFE</name>
<reference evidence="1" key="1">
    <citation type="submission" date="2020-08" db="EMBL/GenBank/DDBJ databases">
        <title>Genome sequencing and assembly of the red palm weevil Rhynchophorus ferrugineus.</title>
        <authorList>
            <person name="Dias G.B."/>
            <person name="Bergman C.M."/>
            <person name="Manee M."/>
        </authorList>
    </citation>
    <scope>NUCLEOTIDE SEQUENCE</scope>
    <source>
        <strain evidence="1">AA-2017</strain>
        <tissue evidence="1">Whole larva</tissue>
    </source>
</reference>